<comment type="caution">
    <text evidence="7">The sequence shown here is derived from an EMBL/GenBank/DDBJ whole genome shotgun (WGS) entry which is preliminary data.</text>
</comment>
<keyword evidence="5" id="KW-0449">Lipoprotein</keyword>
<evidence type="ECO:0000313" key="7">
    <source>
        <dbReference type="EMBL" id="MBB3113132.1"/>
    </source>
</evidence>
<dbReference type="CDD" id="cd13580">
    <property type="entry name" value="PBP2_AlgQ_like_1"/>
    <property type="match status" value="1"/>
</dbReference>
<keyword evidence="1" id="KW-1003">Cell membrane</keyword>
<feature type="signal peptide" evidence="6">
    <location>
        <begin position="1"/>
        <end position="21"/>
    </location>
</feature>
<dbReference type="InterPro" id="IPR050490">
    <property type="entry name" value="Bact_solute-bd_prot1"/>
</dbReference>
<evidence type="ECO:0000256" key="6">
    <source>
        <dbReference type="SAM" id="SignalP"/>
    </source>
</evidence>
<keyword evidence="2 6" id="KW-0732">Signal</keyword>
<dbReference type="AlphaFoldDB" id="A0A7W5B2P3"/>
<dbReference type="EMBL" id="JACHXK010000016">
    <property type="protein sequence ID" value="MBB3113132.1"/>
    <property type="molecule type" value="Genomic_DNA"/>
</dbReference>
<accession>A0A7W5B2P3</accession>
<dbReference type="Gene3D" id="3.40.190.10">
    <property type="entry name" value="Periplasmic binding protein-like II"/>
    <property type="match status" value="2"/>
</dbReference>
<dbReference type="InterPro" id="IPR006059">
    <property type="entry name" value="SBP"/>
</dbReference>
<proteinExistence type="predicted"/>
<keyword evidence="8" id="KW-1185">Reference proteome</keyword>
<evidence type="ECO:0000256" key="4">
    <source>
        <dbReference type="ARBA" id="ARBA00023139"/>
    </source>
</evidence>
<dbReference type="PANTHER" id="PTHR43649">
    <property type="entry name" value="ARABINOSE-BINDING PROTEIN-RELATED"/>
    <property type="match status" value="1"/>
</dbReference>
<name>A0A7W5B2P3_9BACL</name>
<dbReference type="RefSeq" id="WP_183603222.1">
    <property type="nucleotide sequence ID" value="NZ_JACHXK010000016.1"/>
</dbReference>
<keyword evidence="4" id="KW-0564">Palmitate</keyword>
<sequence>MTKKWALLMGSAMLVTTVLSACSSNNNGQQEANANQPVADNPAPAEQAEPLELTIAAHLPGEAPAEDNPFELALEKYTNSKLRFQWIPTSGYDDKINVMIASDELPEIVKVSYVPNIISSMQNDVFWEIGPYLKDYTNLSAQPETYYNNIKVDGKLYGLPVFRPVGRAVLQYRKDWFDAKSLTVPKTLDEWYNVMKAVAEGDPDQNGKKDTYGMMLDKNYNQGVASTLTRLSVSQGGPNKWKVDDQGNFTPEFMTDEFLATMKLFNRLYEEQLINQDFAVSDVSVIDKAYESGRVAIRISGGNAQSMQTNLEKVVPTAVMDAVGLEGPEGVRVPGENGNAGILAIPKSSVKSEEELKRVLTFLDQLLDKEMVYLINKGIEGTHYKVEGDFTIPLDKEADAKEVKPYRDVLLQRGESYNMDKPMQQTPLFKKNNDVVIENEKHVVANPALTLLSATYTDRGADLEQMITDAQTKFIMGEIDEAGWQAAIEQWKDAGGAKMIEEYKEAYLKVQQ</sequence>
<evidence type="ECO:0000256" key="2">
    <source>
        <dbReference type="ARBA" id="ARBA00022729"/>
    </source>
</evidence>
<evidence type="ECO:0000313" key="8">
    <source>
        <dbReference type="Proteomes" id="UP000570361"/>
    </source>
</evidence>
<dbReference type="SUPFAM" id="SSF53850">
    <property type="entry name" value="Periplasmic binding protein-like II"/>
    <property type="match status" value="1"/>
</dbReference>
<gene>
    <name evidence="7" type="ORF">FHS18_005235</name>
</gene>
<evidence type="ECO:0000256" key="1">
    <source>
        <dbReference type="ARBA" id="ARBA00022475"/>
    </source>
</evidence>
<dbReference type="PANTHER" id="PTHR43649:SF33">
    <property type="entry name" value="POLYGALACTURONAN_RHAMNOGALACTURONAN-BINDING PROTEIN YTCQ"/>
    <property type="match status" value="1"/>
</dbReference>
<organism evidence="7 8">
    <name type="scientific">Paenibacillus phyllosphaerae</name>
    <dbReference type="NCBI Taxonomy" id="274593"/>
    <lineage>
        <taxon>Bacteria</taxon>
        <taxon>Bacillati</taxon>
        <taxon>Bacillota</taxon>
        <taxon>Bacilli</taxon>
        <taxon>Bacillales</taxon>
        <taxon>Paenibacillaceae</taxon>
        <taxon>Paenibacillus</taxon>
    </lineage>
</organism>
<keyword evidence="3" id="KW-0472">Membrane</keyword>
<evidence type="ECO:0000256" key="5">
    <source>
        <dbReference type="ARBA" id="ARBA00023288"/>
    </source>
</evidence>
<dbReference type="PROSITE" id="PS51257">
    <property type="entry name" value="PROKAR_LIPOPROTEIN"/>
    <property type="match status" value="1"/>
</dbReference>
<reference evidence="7 8" key="1">
    <citation type="submission" date="2020-08" db="EMBL/GenBank/DDBJ databases">
        <title>Genomic Encyclopedia of Type Strains, Phase III (KMG-III): the genomes of soil and plant-associated and newly described type strains.</title>
        <authorList>
            <person name="Whitman W."/>
        </authorList>
    </citation>
    <scope>NUCLEOTIDE SEQUENCE [LARGE SCALE GENOMIC DNA]</scope>
    <source>
        <strain evidence="7 8">CECT 5862</strain>
    </source>
</reference>
<evidence type="ECO:0000256" key="3">
    <source>
        <dbReference type="ARBA" id="ARBA00023136"/>
    </source>
</evidence>
<feature type="chain" id="PRO_5038819966" evidence="6">
    <location>
        <begin position="22"/>
        <end position="512"/>
    </location>
</feature>
<protein>
    <submittedName>
        <fullName evidence="7">Putative aldouronate transport system substrate-binding protein</fullName>
    </submittedName>
</protein>
<dbReference type="Pfam" id="PF01547">
    <property type="entry name" value="SBP_bac_1"/>
    <property type="match status" value="1"/>
</dbReference>
<dbReference type="Proteomes" id="UP000570361">
    <property type="component" value="Unassembled WGS sequence"/>
</dbReference>